<accession>A0A167WI89</accession>
<feature type="compositionally biased region" description="Pro residues" evidence="1">
    <location>
        <begin position="477"/>
        <end position="486"/>
    </location>
</feature>
<feature type="compositionally biased region" description="Polar residues" evidence="1">
    <location>
        <begin position="40"/>
        <end position="53"/>
    </location>
</feature>
<dbReference type="OrthoDB" id="2133190at2759"/>
<feature type="compositionally biased region" description="Gly residues" evidence="1">
    <location>
        <begin position="211"/>
        <end position="221"/>
    </location>
</feature>
<feature type="compositionally biased region" description="Low complexity" evidence="1">
    <location>
        <begin position="338"/>
        <end position="352"/>
    </location>
</feature>
<comment type="caution">
    <text evidence="2">The sequence shown here is derived from an EMBL/GenBank/DDBJ whole genome shotgun (WGS) entry which is preliminary data.</text>
</comment>
<feature type="region of interest" description="Disordered" evidence="1">
    <location>
        <begin position="255"/>
        <end position="428"/>
    </location>
</feature>
<dbReference type="GO" id="GO:0003677">
    <property type="term" value="F:DNA binding"/>
    <property type="evidence" value="ECO:0007669"/>
    <property type="project" value="UniProtKB-KW"/>
</dbReference>
<dbReference type="Proteomes" id="UP000076744">
    <property type="component" value="Unassembled WGS sequence"/>
</dbReference>
<dbReference type="GeneID" id="30020825"/>
<evidence type="ECO:0000256" key="1">
    <source>
        <dbReference type="SAM" id="MobiDB-lite"/>
    </source>
</evidence>
<keyword evidence="3" id="KW-1185">Reference proteome</keyword>
<dbReference type="EMBL" id="AZHB01000010">
    <property type="protein sequence ID" value="OAA63824.1"/>
    <property type="molecule type" value="Genomic_DNA"/>
</dbReference>
<feature type="compositionally biased region" description="Low complexity" evidence="1">
    <location>
        <begin position="89"/>
        <end position="102"/>
    </location>
</feature>
<proteinExistence type="predicted"/>
<dbReference type="AlphaFoldDB" id="A0A167WI89"/>
<keyword evidence="2" id="KW-0238">DNA-binding</keyword>
<name>A0A167WI89_CORFA</name>
<dbReference type="STRING" id="1081104.A0A167WI89"/>
<organism evidence="2 3">
    <name type="scientific">Cordyceps fumosorosea (strain ARSEF 2679)</name>
    <name type="common">Isaria fumosorosea</name>
    <dbReference type="NCBI Taxonomy" id="1081104"/>
    <lineage>
        <taxon>Eukaryota</taxon>
        <taxon>Fungi</taxon>
        <taxon>Dikarya</taxon>
        <taxon>Ascomycota</taxon>
        <taxon>Pezizomycotina</taxon>
        <taxon>Sordariomycetes</taxon>
        <taxon>Hypocreomycetidae</taxon>
        <taxon>Hypocreales</taxon>
        <taxon>Cordycipitaceae</taxon>
        <taxon>Cordyceps</taxon>
    </lineage>
</organism>
<evidence type="ECO:0000313" key="2">
    <source>
        <dbReference type="EMBL" id="OAA63824.1"/>
    </source>
</evidence>
<evidence type="ECO:0000313" key="3">
    <source>
        <dbReference type="Proteomes" id="UP000076744"/>
    </source>
</evidence>
<dbReference type="InterPro" id="IPR036638">
    <property type="entry name" value="HLH_DNA-bd_sf"/>
</dbReference>
<dbReference type="Gene3D" id="4.10.280.10">
    <property type="entry name" value="Helix-loop-helix DNA-binding domain"/>
    <property type="match status" value="1"/>
</dbReference>
<feature type="region of interest" description="Disordered" evidence="1">
    <location>
        <begin position="203"/>
        <end position="222"/>
    </location>
</feature>
<dbReference type="RefSeq" id="XP_018704473.1">
    <property type="nucleotide sequence ID" value="XM_018848139.1"/>
</dbReference>
<dbReference type="GO" id="GO:0046983">
    <property type="term" value="F:protein dimerization activity"/>
    <property type="evidence" value="ECO:0007669"/>
    <property type="project" value="InterPro"/>
</dbReference>
<feature type="compositionally biased region" description="Gly residues" evidence="1">
    <location>
        <begin position="412"/>
        <end position="425"/>
    </location>
</feature>
<reference evidence="2 3" key="1">
    <citation type="journal article" date="2016" name="Genome Biol. Evol.">
        <title>Divergent and convergent evolution of fungal pathogenicity.</title>
        <authorList>
            <person name="Shang Y."/>
            <person name="Xiao G."/>
            <person name="Zheng P."/>
            <person name="Cen K."/>
            <person name="Zhan S."/>
            <person name="Wang C."/>
        </authorList>
    </citation>
    <scope>NUCLEOTIDE SEQUENCE [LARGE SCALE GENOMIC DNA]</scope>
    <source>
        <strain evidence="2 3">ARSEF 2679</strain>
    </source>
</reference>
<gene>
    <name evidence="2" type="ORF">ISF_04533</name>
</gene>
<feature type="region of interest" description="Disordered" evidence="1">
    <location>
        <begin position="40"/>
        <end position="140"/>
    </location>
</feature>
<protein>
    <submittedName>
        <fullName evidence="2">Helix-loop-helix DNA-binding protein</fullName>
    </submittedName>
</protein>
<feature type="compositionally biased region" description="Basic residues" evidence="1">
    <location>
        <begin position="265"/>
        <end position="280"/>
    </location>
</feature>
<sequence length="506" mass="52868">MSLQLYPAPPFLSNTPFCGQQSTYAPLDIASPVQAEQVPASLTSSMNSRSQGLNLDGATLGPTTIINNNNNNPSPSPSPGVQSASVIMSASPYSNPPTTTSSKQTSDTPLERESKRPRIVRSHSGAISGASPDMSDQTEHHSIDGAHEHLVNYPQTASMVSQSSSSMGVVASSTMPNDTYPVVGTAYWTGNSLGADVMDKSVSEDGSTNTGMGGPMPGGGAQPQIYGSGVPSWGGQDISMPMNPMQQYVPRQLANGSWDPELPHHPHHQHPSQQHPHHQHMLPDGSLASPYESSSAATSNANPHIYGDSSFVNGPGGQQQQHRIVPPNAYEPSGGLSTPTTPHHAPAWPQTTFHGMPGSSSTGNRLVPTGMPQQDLKPKILTSSGPPSLLPRKSPSQRAATPPKPKATNSGSGSGSGSGGGGGGSTAAVSARGTVLSKATEYIQQLEQANRIMMSEHQQLVDRLRTLEAMLHSAGARPPPPPPPQPYSSAGSSSNHMHMFDPRGFS</sequence>
<feature type="region of interest" description="Disordered" evidence="1">
    <location>
        <begin position="472"/>
        <end position="506"/>
    </location>
</feature>
<feature type="compositionally biased region" description="Polar residues" evidence="1">
    <location>
        <begin position="291"/>
        <end position="302"/>
    </location>
</feature>